<proteinExistence type="predicted"/>
<dbReference type="OrthoDB" id="532890at2759"/>
<comment type="caution">
    <text evidence="1">The sequence shown here is derived from an EMBL/GenBank/DDBJ whole genome shotgun (WGS) entry which is preliminary data.</text>
</comment>
<sequence length="295" mass="34367">MSTLNTEKWIEVLERTFLNFNWSPEAKRHTYEDRYHYTPADVEDVLFSYTNSDPSTQRCRAKTSKRQVIQQEFPDRDQVVRVMYSEEIVDIKVHVRSTKTVTKKEIKGQPKKKILSIYEKFKLINTKSKTEISDWPEIIFSHYVGTDDLGIYLIKVTPGVYDVSDNATDSFVVSYNHNREIISLDLYEISDLFHKNMFTVDGVLNAKFLNSIYYDETDTLKINFINVNPLPTKIQKTDIDGVEIEMDTAGKITGLLFHDARNKIAKPLTEEEREVLAKKAEEERMGRIKNYKIDG</sequence>
<evidence type="ECO:0000313" key="2">
    <source>
        <dbReference type="Proteomes" id="UP000615446"/>
    </source>
</evidence>
<accession>A0A8H3MGW5</accession>
<dbReference type="EMBL" id="BLAL01000313">
    <property type="protein sequence ID" value="GET02554.1"/>
    <property type="molecule type" value="Genomic_DNA"/>
</dbReference>
<reference evidence="1" key="1">
    <citation type="submission" date="2019-10" db="EMBL/GenBank/DDBJ databases">
        <title>Conservation and host-specific expression of non-tandemly repeated heterogenous ribosome RNA gene in arbuscular mycorrhizal fungi.</title>
        <authorList>
            <person name="Maeda T."/>
            <person name="Kobayashi Y."/>
            <person name="Nakagawa T."/>
            <person name="Ezawa T."/>
            <person name="Yamaguchi K."/>
            <person name="Bino T."/>
            <person name="Nishimoto Y."/>
            <person name="Shigenobu S."/>
            <person name="Kawaguchi M."/>
        </authorList>
    </citation>
    <scope>NUCLEOTIDE SEQUENCE</scope>
    <source>
        <strain evidence="1">HR1</strain>
    </source>
</reference>
<dbReference type="Proteomes" id="UP000615446">
    <property type="component" value="Unassembled WGS sequence"/>
</dbReference>
<protein>
    <submittedName>
        <fullName evidence="1">Uncharacterized protein</fullName>
    </submittedName>
</protein>
<gene>
    <name evidence="1" type="ORF">RCL2_002893200</name>
</gene>
<organism evidence="1 2">
    <name type="scientific">Rhizophagus clarus</name>
    <dbReference type="NCBI Taxonomy" id="94130"/>
    <lineage>
        <taxon>Eukaryota</taxon>
        <taxon>Fungi</taxon>
        <taxon>Fungi incertae sedis</taxon>
        <taxon>Mucoromycota</taxon>
        <taxon>Glomeromycotina</taxon>
        <taxon>Glomeromycetes</taxon>
        <taxon>Glomerales</taxon>
        <taxon>Glomeraceae</taxon>
        <taxon>Rhizophagus</taxon>
    </lineage>
</organism>
<name>A0A8H3MGW5_9GLOM</name>
<evidence type="ECO:0000313" key="1">
    <source>
        <dbReference type="EMBL" id="GET02554.1"/>
    </source>
</evidence>
<dbReference type="AlphaFoldDB" id="A0A8H3MGW5"/>